<organism evidence="3 4">
    <name type="scientific">Actinocorallia longicatena</name>
    <dbReference type="NCBI Taxonomy" id="111803"/>
    <lineage>
        <taxon>Bacteria</taxon>
        <taxon>Bacillati</taxon>
        <taxon>Actinomycetota</taxon>
        <taxon>Actinomycetes</taxon>
        <taxon>Streptosporangiales</taxon>
        <taxon>Thermomonosporaceae</taxon>
        <taxon>Actinocorallia</taxon>
    </lineage>
</organism>
<keyword evidence="1" id="KW-0472">Membrane</keyword>
<keyword evidence="4" id="KW-1185">Reference proteome</keyword>
<feature type="domain" description="DUF6286" evidence="2">
    <location>
        <begin position="95"/>
        <end position="197"/>
    </location>
</feature>
<feature type="transmembrane region" description="Helical" evidence="1">
    <location>
        <begin position="88"/>
        <end position="106"/>
    </location>
</feature>
<dbReference type="RefSeq" id="WP_344840021.1">
    <property type="nucleotide sequence ID" value="NZ_BAAAUV010000055.1"/>
</dbReference>
<reference evidence="4" key="1">
    <citation type="journal article" date="2019" name="Int. J. Syst. Evol. Microbiol.">
        <title>The Global Catalogue of Microorganisms (GCM) 10K type strain sequencing project: providing services to taxonomists for standard genome sequencing and annotation.</title>
        <authorList>
            <consortium name="The Broad Institute Genomics Platform"/>
            <consortium name="The Broad Institute Genome Sequencing Center for Infectious Disease"/>
            <person name="Wu L."/>
            <person name="Ma J."/>
        </authorList>
    </citation>
    <scope>NUCLEOTIDE SEQUENCE [LARGE SCALE GENOMIC DNA]</scope>
    <source>
        <strain evidence="4">JCM 9377</strain>
    </source>
</reference>
<protein>
    <recommendedName>
        <fullName evidence="2">DUF6286 domain-containing protein</fullName>
    </recommendedName>
</protein>
<evidence type="ECO:0000313" key="4">
    <source>
        <dbReference type="Proteomes" id="UP001501237"/>
    </source>
</evidence>
<gene>
    <name evidence="3" type="ORF">GCM10010468_81070</name>
</gene>
<sequence>MGETTLAAELLGDAAKHRAARRASEREFRAGRATAALVVAGVMTVAGGLASMEIVARRGGGNVLPRAWVDPALAELHRVAWHAPGVQAAGWSMLAVGLLLLLHALLPGRAGMEPLAADGLYVSAALTKAGLRRTVLDAALAVSGVEEASVRIGRQVTVTARTELSNPGNLADILRTAVEARLGELHPVRRRTVAVRLSWRR</sequence>
<dbReference type="EMBL" id="BAAAUV010000055">
    <property type="protein sequence ID" value="GAA3243089.1"/>
    <property type="molecule type" value="Genomic_DNA"/>
</dbReference>
<dbReference type="InterPro" id="IPR046253">
    <property type="entry name" value="DUF6286"/>
</dbReference>
<feature type="transmembrane region" description="Helical" evidence="1">
    <location>
        <begin position="30"/>
        <end position="50"/>
    </location>
</feature>
<keyword evidence="1" id="KW-1133">Transmembrane helix</keyword>
<keyword evidence="1" id="KW-0812">Transmembrane</keyword>
<evidence type="ECO:0000256" key="1">
    <source>
        <dbReference type="SAM" id="Phobius"/>
    </source>
</evidence>
<dbReference type="Proteomes" id="UP001501237">
    <property type="component" value="Unassembled WGS sequence"/>
</dbReference>
<name>A0ABP6QRS0_9ACTN</name>
<accession>A0ABP6QRS0</accession>
<evidence type="ECO:0000313" key="3">
    <source>
        <dbReference type="EMBL" id="GAA3243089.1"/>
    </source>
</evidence>
<comment type="caution">
    <text evidence="3">The sequence shown here is derived from an EMBL/GenBank/DDBJ whole genome shotgun (WGS) entry which is preliminary data.</text>
</comment>
<evidence type="ECO:0000259" key="2">
    <source>
        <dbReference type="Pfam" id="PF19803"/>
    </source>
</evidence>
<proteinExistence type="predicted"/>
<dbReference type="Pfam" id="PF19803">
    <property type="entry name" value="DUF6286"/>
    <property type="match status" value="1"/>
</dbReference>